<dbReference type="AlphaFoldDB" id="A0A1K2IF35"/>
<sequence length="257" mass="31524">MKKKFFCFYFYSMFFACFSQNNSSNSKIKKIIETQTYEVTSSDNKRYVYTSEINEYNYNIKGQEISNLAKTYYNKKPYRTTQTNYFYNKEDQIDYTDNFNLKDSIRYKVNYFYTSNKLVKKSAYYIINEKEINYNEKYSYDKDGKLTKSNYLYLEKYLDSYIGQRDLNALFTYNKKEQLIESDWTKSDSSYKYNRIVHFRNRKGRITKEKEYDKNGNLIKTNIYKYIFDSKNNWTILKCYEKKSLVKSIYREIEYFD</sequence>
<keyword evidence="2" id="KW-1185">Reference proteome</keyword>
<dbReference type="PROSITE" id="PS51257">
    <property type="entry name" value="PROKAR_LIPOPROTEIN"/>
    <property type="match status" value="1"/>
</dbReference>
<protein>
    <recommendedName>
        <fullName evidence="3">YD repeat-containing protein</fullName>
    </recommendedName>
</protein>
<accession>A0A1K2IF35</accession>
<organism evidence="1 2">
    <name type="scientific">Flaviramulus basaltis</name>
    <dbReference type="NCBI Taxonomy" id="369401"/>
    <lineage>
        <taxon>Bacteria</taxon>
        <taxon>Pseudomonadati</taxon>
        <taxon>Bacteroidota</taxon>
        <taxon>Flavobacteriia</taxon>
        <taxon>Flavobacteriales</taxon>
        <taxon>Flavobacteriaceae</taxon>
        <taxon>Flaviramulus</taxon>
    </lineage>
</organism>
<evidence type="ECO:0000313" key="2">
    <source>
        <dbReference type="Proteomes" id="UP000182544"/>
    </source>
</evidence>
<reference evidence="1 2" key="1">
    <citation type="submission" date="2016-10" db="EMBL/GenBank/DDBJ databases">
        <authorList>
            <person name="de Groot N.N."/>
        </authorList>
    </citation>
    <scope>NUCLEOTIDE SEQUENCE [LARGE SCALE GENOMIC DNA]</scope>
    <source>
        <strain evidence="1 2">DSM 18180</strain>
    </source>
</reference>
<dbReference type="OrthoDB" id="1046747at2"/>
<dbReference type="EMBL" id="FPKV01000001">
    <property type="protein sequence ID" value="SFZ90866.1"/>
    <property type="molecule type" value="Genomic_DNA"/>
</dbReference>
<gene>
    <name evidence="1" type="ORF">SAMN05428642_1011187</name>
</gene>
<proteinExistence type="predicted"/>
<evidence type="ECO:0008006" key="3">
    <source>
        <dbReference type="Google" id="ProtNLM"/>
    </source>
</evidence>
<dbReference type="STRING" id="369401.SAMN05428642_1011187"/>
<dbReference type="RefSeq" id="WP_143144256.1">
    <property type="nucleotide sequence ID" value="NZ_FPKV01000001.1"/>
</dbReference>
<evidence type="ECO:0000313" key="1">
    <source>
        <dbReference type="EMBL" id="SFZ90866.1"/>
    </source>
</evidence>
<dbReference type="Proteomes" id="UP000182544">
    <property type="component" value="Unassembled WGS sequence"/>
</dbReference>
<name>A0A1K2IF35_9FLAO</name>